<organism evidence="3 4">
    <name type="scientific">Halopiger xanaduensis (strain DSM 18323 / JCM 14033 / SH-6)</name>
    <dbReference type="NCBI Taxonomy" id="797210"/>
    <lineage>
        <taxon>Archaea</taxon>
        <taxon>Methanobacteriati</taxon>
        <taxon>Methanobacteriota</taxon>
        <taxon>Stenosarchaea group</taxon>
        <taxon>Halobacteria</taxon>
        <taxon>Halobacteriales</taxon>
        <taxon>Natrialbaceae</taxon>
        <taxon>Halopiger</taxon>
    </lineage>
</organism>
<gene>
    <name evidence="3" type="ordered locus">Halxa_3631</name>
</gene>
<keyword evidence="2" id="KW-1133">Transmembrane helix</keyword>
<name>F8DAZ8_HALXS</name>
<dbReference type="RefSeq" id="WP_013881128.1">
    <property type="nucleotide sequence ID" value="NC_015666.1"/>
</dbReference>
<feature type="compositionally biased region" description="Basic and acidic residues" evidence="1">
    <location>
        <begin position="1"/>
        <end position="10"/>
    </location>
</feature>
<dbReference type="KEGG" id="hxa:Halxa_3631"/>
<evidence type="ECO:0000313" key="4">
    <source>
        <dbReference type="Proteomes" id="UP000006794"/>
    </source>
</evidence>
<feature type="transmembrane region" description="Helical" evidence="2">
    <location>
        <begin position="33"/>
        <end position="51"/>
    </location>
</feature>
<dbReference type="STRING" id="797210.Halxa_3631"/>
<evidence type="ECO:0000256" key="2">
    <source>
        <dbReference type="SAM" id="Phobius"/>
    </source>
</evidence>
<proteinExistence type="predicted"/>
<dbReference type="EMBL" id="CP002839">
    <property type="protein sequence ID" value="AEH38240.1"/>
    <property type="molecule type" value="Genomic_DNA"/>
</dbReference>
<evidence type="ECO:0000313" key="3">
    <source>
        <dbReference type="EMBL" id="AEH38240.1"/>
    </source>
</evidence>
<feature type="compositionally biased region" description="Acidic residues" evidence="1">
    <location>
        <begin position="317"/>
        <end position="337"/>
    </location>
</feature>
<dbReference type="HOGENOM" id="CLU_064027_0_0_2"/>
<feature type="region of interest" description="Disordered" evidence="1">
    <location>
        <begin position="1"/>
        <end position="21"/>
    </location>
</feature>
<evidence type="ECO:0008006" key="5">
    <source>
        <dbReference type="Google" id="ProtNLM"/>
    </source>
</evidence>
<sequence>MVSRDQHVSDADPALEPDPDDVGEPDIGFQAGFGFYLGVVATGVAAIGGLLAGATTATLLGLLPSALTAVAVVGHILAKRAHGLPERIGGSRWRQLASYLPAAGFGAVPFGLEGGGQLAVVAGAFAVLTGVSAFGLNRLSRKRYADAVADDEPAARWTWHRAGYLSGETATTALAAVTVGGGLAMAVTGYWFGLFWLVYGIAMLLAERTDWGGLDDIDPNERWNPPEISAHDAGLVIGDRKFVPWKQIADVRLTDDELVLERDGYGFDIRCARSAIDDPEAVLEGIERARARSGTDAPEDDRPDLRERDAADREGESAVDAEPETPDLETETEPESA</sequence>
<keyword evidence="2" id="KW-0472">Membrane</keyword>
<feature type="region of interest" description="Disordered" evidence="1">
    <location>
        <begin position="287"/>
        <end position="337"/>
    </location>
</feature>
<protein>
    <recommendedName>
        <fullName evidence="5">PH domain-containing protein</fullName>
    </recommendedName>
</protein>
<feature type="transmembrane region" description="Helical" evidence="2">
    <location>
        <begin position="118"/>
        <end position="136"/>
    </location>
</feature>
<reference evidence="3 4" key="1">
    <citation type="journal article" date="2012" name="Stand. Genomic Sci.">
        <title>Complete genome sequence of Halopiger xanaduensis type strain (SH-6(T)).</title>
        <authorList>
            <person name="Anderson I."/>
            <person name="Tindall B.J."/>
            <person name="Rohde M."/>
            <person name="Lucas S."/>
            <person name="Han J."/>
            <person name="Lapidus A."/>
            <person name="Cheng J.F."/>
            <person name="Goodwin L."/>
            <person name="Pitluck S."/>
            <person name="Peters L."/>
            <person name="Pati A."/>
            <person name="Mikhailova N."/>
            <person name="Pagani I."/>
            <person name="Teshima H."/>
            <person name="Han C."/>
            <person name="Tapia R."/>
            <person name="Land M."/>
            <person name="Woyke T."/>
            <person name="Klenk H.P."/>
            <person name="Kyrpides N."/>
            <person name="Ivanova N."/>
        </authorList>
    </citation>
    <scope>NUCLEOTIDE SEQUENCE [LARGE SCALE GENOMIC DNA]</scope>
    <source>
        <strain evidence="4">DSM 18323 / JCM 14033 / SH-6</strain>
    </source>
</reference>
<keyword evidence="2" id="KW-0812">Transmembrane</keyword>
<accession>F8DAZ8</accession>
<keyword evidence="4" id="KW-1185">Reference proteome</keyword>
<feature type="transmembrane region" description="Helical" evidence="2">
    <location>
        <begin position="57"/>
        <end position="76"/>
    </location>
</feature>
<dbReference type="Proteomes" id="UP000006794">
    <property type="component" value="Chromosome"/>
</dbReference>
<evidence type="ECO:0000256" key="1">
    <source>
        <dbReference type="SAM" id="MobiDB-lite"/>
    </source>
</evidence>
<feature type="compositionally biased region" description="Basic and acidic residues" evidence="1">
    <location>
        <begin position="303"/>
        <end position="316"/>
    </location>
</feature>
<dbReference type="AlphaFoldDB" id="F8DAZ8"/>
<dbReference type="GeneID" id="10798577"/>
<dbReference type="eggNOG" id="arCOG09071">
    <property type="taxonomic scope" value="Archaea"/>
</dbReference>